<accession>A0ABU9C7W9</accession>
<keyword evidence="3" id="KW-1185">Reference proteome</keyword>
<reference evidence="2 3" key="1">
    <citation type="submission" date="2024-04" db="EMBL/GenBank/DDBJ databases">
        <title>Novel species of the genus Ideonella isolated from streams.</title>
        <authorList>
            <person name="Lu H."/>
        </authorList>
    </citation>
    <scope>NUCLEOTIDE SEQUENCE [LARGE SCALE GENOMIC DNA]</scope>
    <source>
        <strain evidence="2 3">LYT19W</strain>
    </source>
</reference>
<evidence type="ECO:0000313" key="2">
    <source>
        <dbReference type="EMBL" id="MEK8047966.1"/>
    </source>
</evidence>
<keyword evidence="1" id="KW-0472">Membrane</keyword>
<dbReference type="Proteomes" id="UP001379945">
    <property type="component" value="Unassembled WGS sequence"/>
</dbReference>
<name>A0ABU9C7W9_9BURK</name>
<keyword evidence="1" id="KW-1133">Transmembrane helix</keyword>
<feature type="transmembrane region" description="Helical" evidence="1">
    <location>
        <begin position="35"/>
        <end position="54"/>
    </location>
</feature>
<dbReference type="EMBL" id="JBBUTI010000012">
    <property type="protein sequence ID" value="MEK8047966.1"/>
    <property type="molecule type" value="Genomic_DNA"/>
</dbReference>
<comment type="caution">
    <text evidence="2">The sequence shown here is derived from an EMBL/GenBank/DDBJ whole genome shotgun (WGS) entry which is preliminary data.</text>
</comment>
<organism evidence="2 3">
    <name type="scientific">Ideonella margarita</name>
    <dbReference type="NCBI Taxonomy" id="2984191"/>
    <lineage>
        <taxon>Bacteria</taxon>
        <taxon>Pseudomonadati</taxon>
        <taxon>Pseudomonadota</taxon>
        <taxon>Betaproteobacteria</taxon>
        <taxon>Burkholderiales</taxon>
        <taxon>Sphaerotilaceae</taxon>
        <taxon>Ideonella</taxon>
    </lineage>
</organism>
<evidence type="ECO:0000313" key="3">
    <source>
        <dbReference type="Proteomes" id="UP001379945"/>
    </source>
</evidence>
<keyword evidence="1" id="KW-0812">Transmembrane</keyword>
<gene>
    <name evidence="2" type="ORF">AACH00_16525</name>
</gene>
<evidence type="ECO:0000256" key="1">
    <source>
        <dbReference type="SAM" id="Phobius"/>
    </source>
</evidence>
<proteinExistence type="predicted"/>
<dbReference type="RefSeq" id="WP_341400281.1">
    <property type="nucleotide sequence ID" value="NZ_JBBUTI010000012.1"/>
</dbReference>
<sequence length="98" mass="10625">MARPDAHLAARQPSAFNFLTMSDDRYRPTSRRQRLTIVAVTVATVVGLWLLLIYRPGGHPRVIPRFGTEACKPGQTTDCVGGQANVLLLPATPASSPK</sequence>
<protein>
    <submittedName>
        <fullName evidence="2">Uncharacterized protein</fullName>
    </submittedName>
</protein>